<protein>
    <submittedName>
        <fullName evidence="1">Uncharacterized protein</fullName>
    </submittedName>
</protein>
<name>A0ABS4NAS8_9THEO</name>
<comment type="caution">
    <text evidence="1">The sequence shown here is derived from an EMBL/GenBank/DDBJ whole genome shotgun (WGS) entry which is preliminary data.</text>
</comment>
<evidence type="ECO:0000313" key="1">
    <source>
        <dbReference type="EMBL" id="MBP2070785.1"/>
    </source>
</evidence>
<keyword evidence="2" id="KW-1185">Reference proteome</keyword>
<gene>
    <name evidence="1" type="ORF">J2Z80_000283</name>
</gene>
<evidence type="ECO:0000313" key="2">
    <source>
        <dbReference type="Proteomes" id="UP001166402"/>
    </source>
</evidence>
<dbReference type="Pfam" id="PF18780">
    <property type="entry name" value="HNH_repeat"/>
    <property type="match status" value="4"/>
</dbReference>
<organism evidence="1 2">
    <name type="scientific">Thermoanaerobacterium butyriciformans</name>
    <dbReference type="NCBI Taxonomy" id="1702242"/>
    <lineage>
        <taxon>Bacteria</taxon>
        <taxon>Bacillati</taxon>
        <taxon>Bacillota</taxon>
        <taxon>Clostridia</taxon>
        <taxon>Thermoanaerobacterales</taxon>
        <taxon>Thermoanaerobacteraceae</taxon>
        <taxon>Thermoanaerobacterium</taxon>
    </lineage>
</organism>
<dbReference type="Proteomes" id="UP001166402">
    <property type="component" value="Unassembled WGS sequence"/>
</dbReference>
<proteinExistence type="predicted"/>
<dbReference type="RefSeq" id="WP_209452758.1">
    <property type="nucleotide sequence ID" value="NZ_JAGGLT010000002.1"/>
</dbReference>
<dbReference type="EMBL" id="JAGGLT010000002">
    <property type="protein sequence ID" value="MBP2070785.1"/>
    <property type="molecule type" value="Genomic_DNA"/>
</dbReference>
<accession>A0ABS4NAS8</accession>
<dbReference type="InterPro" id="IPR041025">
    <property type="entry name" value="HNH_repeat"/>
</dbReference>
<sequence length="371" mass="42950">MQYSDEELIEYLKELYTELGRTPRKRDLKKYSESPYRKHFGSFNNALIKAGLPVNRHFYSDNDILGWIQDFYKANGRSPSESEFIKLFGDSKLFRKRWGTWSSTLKAAKVPVRASYRSLSNEEMLDMLVGVCKKLGRIPKGSEFSKYGLPSPTTYIKRFGMSAANLLKKHGYIFIYSFRKNISEQQLIDELKEIARLLGHVPSILEIDRLAKNSIYSSSFVYVKIFGSWNNALKQAGFKPNLEIHKGFSHKDLSDEEILDVAKKIYEAYGTVNINLMVEHGVTKSQIERHGGITKFKKALNIPYNDRTKYTKNDCVKGLNEAYQYFGHLPSINEYSSGHFKPSHKTIIKHFKTWKNALEELKKFINFSIRT</sequence>
<reference evidence="1" key="1">
    <citation type="submission" date="2021-03" db="EMBL/GenBank/DDBJ databases">
        <title>Genomic Encyclopedia of Type Strains, Phase IV (KMG-IV): sequencing the most valuable type-strain genomes for metagenomic binning, comparative biology and taxonomic classification.</title>
        <authorList>
            <person name="Goeker M."/>
        </authorList>
    </citation>
    <scope>NUCLEOTIDE SEQUENCE</scope>
    <source>
        <strain evidence="1">DSM 101588</strain>
    </source>
</reference>